<dbReference type="InterPro" id="IPR009081">
    <property type="entry name" value="PP-bd_ACP"/>
</dbReference>
<feature type="domain" description="Carrier" evidence="4">
    <location>
        <begin position="31"/>
        <end position="108"/>
    </location>
</feature>
<sequence>MRYSTGSTPFLRPKPNNPNHTEGTTMETKALIQLDLVDWLIDRVAAYLNADPDTIETDKPFGDYGLDSVFALSLCTDLEYEFRILAEPTLAWDYPTIDDMAGHLTEDLGV</sequence>
<dbReference type="InterPro" id="IPR020806">
    <property type="entry name" value="PKS_PP-bd"/>
</dbReference>
<dbReference type="eggNOG" id="COG0236">
    <property type="taxonomic scope" value="Bacteria"/>
</dbReference>
<dbReference type="AlphaFoldDB" id="G8RIS8"/>
<dbReference type="KEGG" id="mrh:MycrhN_0273"/>
<dbReference type="SMART" id="SM00823">
    <property type="entry name" value="PKS_PP"/>
    <property type="match status" value="1"/>
</dbReference>
<feature type="region of interest" description="Disordered" evidence="3">
    <location>
        <begin position="1"/>
        <end position="23"/>
    </location>
</feature>
<evidence type="ECO:0000313" key="6">
    <source>
        <dbReference type="Proteomes" id="UP000005442"/>
    </source>
</evidence>
<evidence type="ECO:0000259" key="4">
    <source>
        <dbReference type="PROSITE" id="PS50075"/>
    </source>
</evidence>
<reference evidence="5 6" key="1">
    <citation type="submission" date="2011-12" db="EMBL/GenBank/DDBJ databases">
        <title>Complete sequence of Mycobacterium rhodesiae NBB3.</title>
        <authorList>
            <consortium name="US DOE Joint Genome Institute"/>
            <person name="Lucas S."/>
            <person name="Han J."/>
            <person name="Lapidus A."/>
            <person name="Cheng J.-F."/>
            <person name="Goodwin L."/>
            <person name="Pitluck S."/>
            <person name="Peters L."/>
            <person name="Mikhailova N."/>
            <person name="Gu W."/>
            <person name="Detter J.C."/>
            <person name="Han C."/>
            <person name="Tapia R."/>
            <person name="Land M."/>
            <person name="Hauser L."/>
            <person name="Kyrpides N."/>
            <person name="Ivanova N."/>
            <person name="Pagani I."/>
            <person name="Mattes T."/>
            <person name="Holmes A."/>
            <person name="Rutledge P."/>
            <person name="Paulsen I."/>
            <person name="Coleman N."/>
            <person name="Woyke T."/>
        </authorList>
    </citation>
    <scope>NUCLEOTIDE SEQUENCE [LARGE SCALE GENOMIC DNA]</scope>
    <source>
        <strain evidence="5 6">NBB3</strain>
    </source>
</reference>
<dbReference type="SMART" id="SM01294">
    <property type="entry name" value="PKS_PP_betabranch"/>
    <property type="match status" value="1"/>
</dbReference>
<dbReference type="Gene3D" id="1.10.1200.10">
    <property type="entry name" value="ACP-like"/>
    <property type="match status" value="1"/>
</dbReference>
<dbReference type="GO" id="GO:0031177">
    <property type="term" value="F:phosphopantetheine binding"/>
    <property type="evidence" value="ECO:0007669"/>
    <property type="project" value="InterPro"/>
</dbReference>
<evidence type="ECO:0000256" key="1">
    <source>
        <dbReference type="ARBA" id="ARBA00022450"/>
    </source>
</evidence>
<dbReference type="STRING" id="710685.MycrhN_0273"/>
<dbReference type="EMBL" id="CP003169">
    <property type="protein sequence ID" value="AEV70916.1"/>
    <property type="molecule type" value="Genomic_DNA"/>
</dbReference>
<evidence type="ECO:0000313" key="5">
    <source>
        <dbReference type="EMBL" id="AEV70916.1"/>
    </source>
</evidence>
<gene>
    <name evidence="5" type="ordered locus">MycrhN_0273</name>
</gene>
<keyword evidence="2" id="KW-0597">Phosphoprotein</keyword>
<keyword evidence="6" id="KW-1185">Reference proteome</keyword>
<proteinExistence type="predicted"/>
<dbReference type="PROSITE" id="PS50075">
    <property type="entry name" value="CARRIER"/>
    <property type="match status" value="1"/>
</dbReference>
<dbReference type="InterPro" id="IPR036736">
    <property type="entry name" value="ACP-like_sf"/>
</dbReference>
<evidence type="ECO:0000256" key="3">
    <source>
        <dbReference type="SAM" id="MobiDB-lite"/>
    </source>
</evidence>
<protein>
    <submittedName>
        <fullName evidence="5">Acyl carrier protein</fullName>
    </submittedName>
</protein>
<keyword evidence="1" id="KW-0596">Phosphopantetheine</keyword>
<dbReference type="HOGENOM" id="CLU_157807_0_1_11"/>
<accession>G8RIS8</accession>
<name>G8RIS8_MYCRN</name>
<evidence type="ECO:0000256" key="2">
    <source>
        <dbReference type="ARBA" id="ARBA00022553"/>
    </source>
</evidence>
<organism evidence="5 6">
    <name type="scientific">Mycolicibacterium rhodesiae (strain NBB3)</name>
    <name type="common">Mycobacterium rhodesiae</name>
    <dbReference type="NCBI Taxonomy" id="710685"/>
    <lineage>
        <taxon>Bacteria</taxon>
        <taxon>Bacillati</taxon>
        <taxon>Actinomycetota</taxon>
        <taxon>Actinomycetes</taxon>
        <taxon>Mycobacteriales</taxon>
        <taxon>Mycobacteriaceae</taxon>
        <taxon>Mycolicibacterium</taxon>
    </lineage>
</organism>
<dbReference type="SUPFAM" id="SSF47336">
    <property type="entry name" value="ACP-like"/>
    <property type="match status" value="1"/>
</dbReference>
<dbReference type="Proteomes" id="UP000005442">
    <property type="component" value="Chromosome"/>
</dbReference>
<dbReference type="PATRIC" id="fig|710685.3.peg.278"/>
<dbReference type="Pfam" id="PF00550">
    <property type="entry name" value="PP-binding"/>
    <property type="match status" value="1"/>
</dbReference>